<dbReference type="PANTHER" id="PTHR30618:SF0">
    <property type="entry name" value="PURINE-URACIL PERMEASE NCS1"/>
    <property type="match status" value="1"/>
</dbReference>
<comment type="caution">
    <text evidence="7">The sequence shown here is derived from an EMBL/GenBank/DDBJ whole genome shotgun (WGS) entry which is preliminary data.</text>
</comment>
<dbReference type="SUPFAM" id="SSF51695">
    <property type="entry name" value="PLC-like phosphodiesterases"/>
    <property type="match status" value="1"/>
</dbReference>
<feature type="transmembrane region" description="Helical" evidence="6">
    <location>
        <begin position="119"/>
        <end position="139"/>
    </location>
</feature>
<comment type="subcellular location">
    <subcellularLocation>
        <location evidence="1">Membrane</location>
        <topology evidence="1">Multi-pass membrane protein</topology>
    </subcellularLocation>
</comment>
<keyword evidence="5 6" id="KW-0472">Membrane</keyword>
<dbReference type="EMBL" id="PKMI01000028">
    <property type="protein sequence ID" value="RBA14522.1"/>
    <property type="molecule type" value="Genomic_DNA"/>
</dbReference>
<dbReference type="PANTHER" id="PTHR30618">
    <property type="entry name" value="NCS1 FAMILY PURINE/PYRIMIDINE TRANSPORTER"/>
    <property type="match status" value="1"/>
</dbReference>
<feature type="transmembrane region" description="Helical" evidence="6">
    <location>
        <begin position="542"/>
        <end position="563"/>
    </location>
</feature>
<feature type="transmembrane region" description="Helical" evidence="6">
    <location>
        <begin position="284"/>
        <end position="305"/>
    </location>
</feature>
<comment type="similarity">
    <text evidence="2">Belongs to the purine-cytosine permease (2.A.39) family.</text>
</comment>
<organism evidence="7 8">
    <name type="scientific">Gibberella intermedia</name>
    <name type="common">Bulb rot disease fungus</name>
    <name type="synonym">Fusarium proliferatum</name>
    <dbReference type="NCBI Taxonomy" id="948311"/>
    <lineage>
        <taxon>Eukaryota</taxon>
        <taxon>Fungi</taxon>
        <taxon>Dikarya</taxon>
        <taxon>Ascomycota</taxon>
        <taxon>Pezizomycotina</taxon>
        <taxon>Sordariomycetes</taxon>
        <taxon>Hypocreomycetidae</taxon>
        <taxon>Hypocreales</taxon>
        <taxon>Nectriaceae</taxon>
        <taxon>Fusarium</taxon>
        <taxon>Fusarium fujikuroi species complex</taxon>
    </lineage>
</organism>
<evidence type="ECO:0008006" key="9">
    <source>
        <dbReference type="Google" id="ProtNLM"/>
    </source>
</evidence>
<dbReference type="AlphaFoldDB" id="A0A365N1E5"/>
<evidence type="ECO:0000313" key="8">
    <source>
        <dbReference type="Proteomes" id="UP000251714"/>
    </source>
</evidence>
<feature type="transmembrane region" description="Helical" evidence="6">
    <location>
        <begin position="418"/>
        <end position="447"/>
    </location>
</feature>
<dbReference type="GO" id="GO:0008081">
    <property type="term" value="F:phosphoric diester hydrolase activity"/>
    <property type="evidence" value="ECO:0007669"/>
    <property type="project" value="InterPro"/>
</dbReference>
<dbReference type="Gene3D" id="3.20.20.190">
    <property type="entry name" value="Phosphatidylinositol (PI) phosphodiesterase"/>
    <property type="match status" value="1"/>
</dbReference>
<proteinExistence type="inferred from homology"/>
<evidence type="ECO:0000313" key="7">
    <source>
        <dbReference type="EMBL" id="RBA14522.1"/>
    </source>
</evidence>
<evidence type="ECO:0000256" key="1">
    <source>
        <dbReference type="ARBA" id="ARBA00004141"/>
    </source>
</evidence>
<reference evidence="7 8" key="1">
    <citation type="submission" date="2017-12" db="EMBL/GenBank/DDBJ databases">
        <title>Genome sequence of the mycotoxigenic crop pathogen Fusarium proliferatum, strain ITEM 2341 from Date Palm.</title>
        <authorList>
            <person name="Almiman B.F."/>
            <person name="Shittu T.A."/>
            <person name="Muthumeenakshi S."/>
            <person name="Baroncelli R."/>
            <person name="Sreenivasaprasada S."/>
        </authorList>
    </citation>
    <scope>NUCLEOTIDE SEQUENCE [LARGE SCALE GENOMIC DNA]</scope>
    <source>
        <strain evidence="7 8">ITEM 2341</strain>
    </source>
</reference>
<dbReference type="InterPro" id="IPR001248">
    <property type="entry name" value="Pur-cyt_permease"/>
</dbReference>
<protein>
    <recommendedName>
        <fullName evidence="9">PLC-like phosphodiesterase</fullName>
    </recommendedName>
</protein>
<dbReference type="Proteomes" id="UP000251714">
    <property type="component" value="Unassembled WGS sequence"/>
</dbReference>
<dbReference type="InterPro" id="IPR017946">
    <property type="entry name" value="PLC-like_Pdiesterase_TIM-brl"/>
</dbReference>
<evidence type="ECO:0000256" key="5">
    <source>
        <dbReference type="ARBA" id="ARBA00023136"/>
    </source>
</evidence>
<keyword evidence="3 6" id="KW-0812">Transmembrane</keyword>
<feature type="transmembrane region" description="Helical" evidence="6">
    <location>
        <begin position="459"/>
        <end position="478"/>
    </location>
</feature>
<evidence type="ECO:0000256" key="4">
    <source>
        <dbReference type="ARBA" id="ARBA00022989"/>
    </source>
</evidence>
<sequence>MKMPQVPRSKAAWKAVLTTNSADGTKSSTWINKDLAPTPPDARTWSWISLSSYWWGNAFNASQWSNGASLIAVGLNWHQALVSCIIANLISSSVALALGRPGARYHVGYPVLARSVFGMYGQFFFVWIRAVVATIWFGVQSYFGSQLLSVLLRCVFGESWWHMTNHLPANAGITSRDLLAFFLFWIIEMPFLAVHPRKIKFLFAAESIICPLTCIGVFAWCVQYGGGIRMNSLSSTTEAKGGALGWAMLNGINSCLGVTSALLVNQPDLTRYTRRPKDAGWRQVSSIFFSKTLIFFFGIGATAAVQGKFGHAYWNQWDLLNAILDRFWGPAARAGCFFASFGFALSVLGVNIGCNAIPFGADVTGLVPKLFTIAAIIALFPPSVLNSHAQIIIVDYFFIKRGNIHTPSLFNPSKSSLYFYTCGWNLRALGCWVCSAVFGIPGLIGAYHPTWVAMAATHIYQTGWVICFTAAAVLYYAVNLVFRAEVLPYGQATSEFAFEHLAATEGYLEGENVVEFPISSMRAEDSKTLFIFPLQLSIDSMLLCRLFLCISALTSFTIAAPLVDLATNGVEASSDSKHFDVEAPGDRVLEQLERRCIKVGSYFLLVNATPWNMTLSRKVSYQMRKFNFPETIKPGEELYFDRQFDWTDWVLGTSNRIYIEGSAHEDDAGEASYEFRDLPGKPDFELKYKDGSAGIRFTKLRTLNNKRSSFHKLVWHADNNFPFIIASSETDPRNPSISPWIVSSNPPEDWMHSIYPRIACLSLRELAIPGTHNSGMSRFHGRSFMGLPRNSKTQMLNVSAQLKYGVRWLDIRPTLTKGKWATGHFSFGAGNWHGGNGEYLKDIIDGLNDFTSRNKELIIVNLNHGLNTDTFRGNKHARMTQVEWDWVMKRLERINYRVENRSYVRDLTKYRVSKFIEDRPAVIIIVDDLVDKRYPRGVKGPATLVPVNVSEFAKKGFFTRSQFPLFDEYANTGKQKKMAADQLTKMKKRRKRPKSKMFLLSWFLTQYLHPVLPNARDANRALIELLWPAMSSSTYPNIISVDAYPADRDIAALAMAINYHFAPQCNITSPQ</sequence>
<dbReference type="GO" id="GO:0005886">
    <property type="term" value="C:plasma membrane"/>
    <property type="evidence" value="ECO:0007669"/>
    <property type="project" value="TreeGrafter"/>
</dbReference>
<gene>
    <name evidence="7" type="ORF">FPRO05_03314</name>
</gene>
<feature type="transmembrane region" description="Helical" evidence="6">
    <location>
        <begin position="243"/>
        <end position="264"/>
    </location>
</feature>
<accession>A0A365N1E5</accession>
<feature type="transmembrane region" description="Helical" evidence="6">
    <location>
        <begin position="178"/>
        <end position="195"/>
    </location>
</feature>
<dbReference type="Pfam" id="PF02133">
    <property type="entry name" value="Transp_cyt_pur"/>
    <property type="match status" value="2"/>
</dbReference>
<dbReference type="GO" id="GO:0006629">
    <property type="term" value="P:lipid metabolic process"/>
    <property type="evidence" value="ECO:0007669"/>
    <property type="project" value="InterPro"/>
</dbReference>
<name>A0A365N1E5_GIBIN</name>
<feature type="transmembrane region" description="Helical" evidence="6">
    <location>
        <begin position="336"/>
        <end position="358"/>
    </location>
</feature>
<keyword evidence="4 6" id="KW-1133">Transmembrane helix</keyword>
<feature type="transmembrane region" description="Helical" evidence="6">
    <location>
        <begin position="201"/>
        <end position="222"/>
    </location>
</feature>
<evidence type="ECO:0000256" key="2">
    <source>
        <dbReference type="ARBA" id="ARBA00008974"/>
    </source>
</evidence>
<dbReference type="InterPro" id="IPR045225">
    <property type="entry name" value="Uracil/uridine/allantoin_perm"/>
</dbReference>
<evidence type="ECO:0000256" key="3">
    <source>
        <dbReference type="ARBA" id="ARBA00022692"/>
    </source>
</evidence>
<evidence type="ECO:0000256" key="6">
    <source>
        <dbReference type="SAM" id="Phobius"/>
    </source>
</evidence>
<dbReference type="Gene3D" id="1.10.4160.10">
    <property type="entry name" value="Hydantoin permease"/>
    <property type="match status" value="1"/>
</dbReference>
<dbReference type="GO" id="GO:0015205">
    <property type="term" value="F:nucleobase transmembrane transporter activity"/>
    <property type="evidence" value="ECO:0007669"/>
    <property type="project" value="TreeGrafter"/>
</dbReference>